<reference evidence="2" key="1">
    <citation type="submission" date="2023-10" db="EMBL/GenBank/DDBJ databases">
        <authorList>
            <person name="Chen Y."/>
            <person name="Shah S."/>
            <person name="Dougan E. K."/>
            <person name="Thang M."/>
            <person name="Chan C."/>
        </authorList>
    </citation>
    <scope>NUCLEOTIDE SEQUENCE [LARGE SCALE GENOMIC DNA]</scope>
</reference>
<proteinExistence type="predicted"/>
<feature type="compositionally biased region" description="Basic and acidic residues" evidence="1">
    <location>
        <begin position="182"/>
        <end position="194"/>
    </location>
</feature>
<feature type="non-terminal residue" evidence="2">
    <location>
        <position position="1"/>
    </location>
</feature>
<accession>A0ABN9WVF1</accession>
<comment type="caution">
    <text evidence="2">The sequence shown here is derived from an EMBL/GenBank/DDBJ whole genome shotgun (WGS) entry which is preliminary data.</text>
</comment>
<feature type="region of interest" description="Disordered" evidence="1">
    <location>
        <begin position="151"/>
        <end position="248"/>
    </location>
</feature>
<organism evidence="2 3">
    <name type="scientific">Prorocentrum cordatum</name>
    <dbReference type="NCBI Taxonomy" id="2364126"/>
    <lineage>
        <taxon>Eukaryota</taxon>
        <taxon>Sar</taxon>
        <taxon>Alveolata</taxon>
        <taxon>Dinophyceae</taxon>
        <taxon>Prorocentrales</taxon>
        <taxon>Prorocentraceae</taxon>
        <taxon>Prorocentrum</taxon>
    </lineage>
</organism>
<feature type="non-terminal residue" evidence="2">
    <location>
        <position position="248"/>
    </location>
</feature>
<sequence length="248" mass="25817">PPEFTSNWRSGAQTSLRLRVCVDGAPAPAFPIAGRTRMLTCVSPPHDQQREKVDYEVYPPSLVVKMLETGNEVGTTGDHVSLGEEDSLRCLSEGVRLCLVGVKSRPELNCARGTAREYRAEADRWNVELASGELISLRPRCLSVLLAPSPPAEADAAPPPSPAAAHIGGEAAESAAAEASAEEERRPASPERRPPSPQPRAAAAGEQPPEPSPRPAAAAEGELPPRPPLGAGGSADAPGAAVSLRNAG</sequence>
<evidence type="ECO:0000313" key="3">
    <source>
        <dbReference type="Proteomes" id="UP001189429"/>
    </source>
</evidence>
<evidence type="ECO:0000256" key="1">
    <source>
        <dbReference type="SAM" id="MobiDB-lite"/>
    </source>
</evidence>
<feature type="compositionally biased region" description="Low complexity" evidence="1">
    <location>
        <begin position="163"/>
        <end position="179"/>
    </location>
</feature>
<keyword evidence="3" id="KW-1185">Reference proteome</keyword>
<name>A0ABN9WVF1_9DINO</name>
<dbReference type="Proteomes" id="UP001189429">
    <property type="component" value="Unassembled WGS sequence"/>
</dbReference>
<dbReference type="EMBL" id="CAUYUJ010019317">
    <property type="protein sequence ID" value="CAK0890212.1"/>
    <property type="molecule type" value="Genomic_DNA"/>
</dbReference>
<evidence type="ECO:0000313" key="2">
    <source>
        <dbReference type="EMBL" id="CAK0890212.1"/>
    </source>
</evidence>
<gene>
    <name evidence="2" type="ORF">PCOR1329_LOCUS70508</name>
</gene>
<protein>
    <submittedName>
        <fullName evidence="2">Uncharacterized protein</fullName>
    </submittedName>
</protein>